<gene>
    <name evidence="1" type="ORF">OEA41_010890</name>
</gene>
<evidence type="ECO:0000313" key="1">
    <source>
        <dbReference type="EMBL" id="KAK3167761.1"/>
    </source>
</evidence>
<evidence type="ECO:0000313" key="2">
    <source>
        <dbReference type="Proteomes" id="UP001276659"/>
    </source>
</evidence>
<dbReference type="EMBL" id="JASNWA010000011">
    <property type="protein sequence ID" value="KAK3167761.1"/>
    <property type="molecule type" value="Genomic_DNA"/>
</dbReference>
<dbReference type="Proteomes" id="UP001276659">
    <property type="component" value="Unassembled WGS sequence"/>
</dbReference>
<proteinExistence type="predicted"/>
<accession>A0AAD9YXG9</accession>
<name>A0AAD9YXG9_9LECA</name>
<comment type="caution">
    <text evidence="1">The sequence shown here is derived from an EMBL/GenBank/DDBJ whole genome shotgun (WGS) entry which is preliminary data.</text>
</comment>
<sequence>MANGNGDGLSTVDLHPGGIYEHLILTKEFCSGKSDSQCPASAAGLYDIDSSQNVIPNVTTYGGFVKEWGSEMAQNLSSRARFVVDDIKIDGAQSLGSSMKIGNSTIAALDAWLIELPDGTNYSAQVGQLSLGGPGKGVQDFGDVDGETNPGTGFADGNLPSTLFGLHYGSASLNQVGSLVVGGYDQSRVPVDAAAFELIGGSNQMIGQLLDIEIGFRDWRDTIQQLHLVSRA</sequence>
<keyword evidence="2" id="KW-1185">Reference proteome</keyword>
<dbReference type="AlphaFoldDB" id="A0AAD9YXG9"/>
<protein>
    <submittedName>
        <fullName evidence="1">Uncharacterized protein</fullName>
    </submittedName>
</protein>
<organism evidence="1 2">
    <name type="scientific">Lepraria neglecta</name>
    <dbReference type="NCBI Taxonomy" id="209136"/>
    <lineage>
        <taxon>Eukaryota</taxon>
        <taxon>Fungi</taxon>
        <taxon>Dikarya</taxon>
        <taxon>Ascomycota</taxon>
        <taxon>Pezizomycotina</taxon>
        <taxon>Lecanoromycetes</taxon>
        <taxon>OSLEUM clade</taxon>
        <taxon>Lecanoromycetidae</taxon>
        <taxon>Lecanorales</taxon>
        <taxon>Lecanorineae</taxon>
        <taxon>Stereocaulaceae</taxon>
        <taxon>Lepraria</taxon>
    </lineage>
</organism>
<reference evidence="1" key="1">
    <citation type="submission" date="2022-11" db="EMBL/GenBank/DDBJ databases">
        <title>Chromosomal genome sequence assembly and mating type (MAT) locus characterization of the leprose asexual lichenized fungus Lepraria neglecta (Nyl.) Erichsen.</title>
        <authorList>
            <person name="Allen J.L."/>
            <person name="Pfeffer B."/>
        </authorList>
    </citation>
    <scope>NUCLEOTIDE SEQUENCE</scope>
    <source>
        <strain evidence="1">Allen 5258</strain>
    </source>
</reference>